<reference evidence="1 2" key="1">
    <citation type="submission" date="2013-12" db="EMBL/GenBank/DDBJ databases">
        <title>Ecological redundancy of diverse viral populations within a natural community.</title>
        <authorList>
            <person name="Gregory A.C."/>
            <person name="LaButti K."/>
            <person name="Copeland A."/>
            <person name="Woyke T."/>
            <person name="Sullivan M.B."/>
        </authorList>
    </citation>
    <scope>NUCLEOTIDE SEQUENCE [LARGE SCALE GENOMIC DNA]</scope>
    <source>
        <strain evidence="1">Syn7803C7</strain>
    </source>
</reference>
<keyword evidence="2" id="KW-1185">Reference proteome</keyword>
<dbReference type="KEGG" id="vg:24171890"/>
<organism evidence="1 2">
    <name type="scientific">Synechococcus phage ACG-2014f_Syn7803C7</name>
    <dbReference type="NCBI Taxonomy" id="2790345"/>
    <lineage>
        <taxon>Viruses</taxon>
        <taxon>Duplodnaviria</taxon>
        <taxon>Heunggongvirae</taxon>
        <taxon>Uroviricota</taxon>
        <taxon>Caudoviricetes</taxon>
        <taxon>Pantevenvirales</taxon>
        <taxon>Kyanoviridae</taxon>
        <taxon>Atlauavirus</taxon>
        <taxon>Atlauavirus acg2014f</taxon>
    </lineage>
</organism>
<dbReference type="Proteomes" id="UP000185323">
    <property type="component" value="Segment"/>
</dbReference>
<evidence type="ECO:0000313" key="1">
    <source>
        <dbReference type="EMBL" id="AIX19931.1"/>
    </source>
</evidence>
<protein>
    <submittedName>
        <fullName evidence="1">Uncharacterized protein</fullName>
    </submittedName>
</protein>
<sequence>MTMALVSPLTSNLVNMNDFRPPHHTTTKEEWEFIFQTQIHNCAQLKNTELQRFVCVDSTGNKTTKYVIEYND</sequence>
<evidence type="ECO:0000313" key="2">
    <source>
        <dbReference type="Proteomes" id="UP000185323"/>
    </source>
</evidence>
<accession>A0A0E3F232</accession>
<proteinExistence type="predicted"/>
<gene>
    <name evidence="1" type="ORF">Syn7803C7_40</name>
</gene>
<name>A0A0E3F232_9CAUD</name>
<dbReference type="EMBL" id="KJ019052">
    <property type="protein sequence ID" value="AIX19931.1"/>
    <property type="molecule type" value="Genomic_DNA"/>
</dbReference>